<evidence type="ECO:0000256" key="1">
    <source>
        <dbReference type="ARBA" id="ARBA00006068"/>
    </source>
</evidence>
<gene>
    <name evidence="8" type="ORF">SAMN05216352_10236</name>
</gene>
<dbReference type="NCBIfam" id="TIGR00350">
    <property type="entry name" value="lytR_cpsA_psr"/>
    <property type="match status" value="1"/>
</dbReference>
<sequence>MGKEVPNTRLRRHRRRRRRFLKIFMLIGLVSFLILGGGLGYFAWKLSDVAADTQETLDRGQKSEKREEAVDPKQDNISVLFLGVDDRSGELEGRTDAMVLATFNKDEESVKMTSFPRDSLVTIPQHGEDKITHAHAFGGTDLAIQTVEELLDIPVDYYVKLNFDAFIEIINALDGIEVDVPFSFTEQDSEGNHDAISIQEGRQHLNGEEALAYARMRKQDPRGDLGRGERQQEIIAALIRRSASISSIRNYDEVLTSLEKHMKMNFSFGNLISLHRYADSISDIERLQIQGQDLNLDAGYYYQLNDQSTQEISQELKAHLEIDVPENQDNFQSNEEESSNQQAQSNEW</sequence>
<feature type="region of interest" description="Disordered" evidence="5">
    <location>
        <begin position="325"/>
        <end position="348"/>
    </location>
</feature>
<feature type="transmembrane region" description="Helical" evidence="6">
    <location>
        <begin position="20"/>
        <end position="44"/>
    </location>
</feature>
<dbReference type="GO" id="GO:0071555">
    <property type="term" value="P:cell wall organization"/>
    <property type="evidence" value="ECO:0007669"/>
    <property type="project" value="UniProtKB-KW"/>
</dbReference>
<keyword evidence="3" id="KW-0735">Signal-anchor</keyword>
<keyword evidence="4 6" id="KW-1133">Transmembrane helix</keyword>
<dbReference type="PANTHER" id="PTHR33392">
    <property type="entry name" value="POLYISOPRENYL-TEICHOIC ACID--PEPTIDOGLYCAN TEICHOIC ACID TRANSFERASE TAGU"/>
    <property type="match status" value="1"/>
</dbReference>
<evidence type="ECO:0000256" key="6">
    <source>
        <dbReference type="SAM" id="Phobius"/>
    </source>
</evidence>
<dbReference type="InterPro" id="IPR004474">
    <property type="entry name" value="LytR_CpsA_psr"/>
</dbReference>
<dbReference type="AlphaFoldDB" id="A0A1G8E1L7"/>
<dbReference type="OrthoDB" id="27330at2"/>
<reference evidence="8 9" key="1">
    <citation type="submission" date="2016-10" db="EMBL/GenBank/DDBJ databases">
        <authorList>
            <person name="de Groot N.N."/>
        </authorList>
    </citation>
    <scope>NUCLEOTIDE SEQUENCE [LARGE SCALE GENOMIC DNA]</scope>
    <source>
        <strain evidence="9">P4B,CCM 7963,CECT 7998,DSM 25260,IBRC-M 10614,KCTC 13821</strain>
    </source>
</reference>
<feature type="domain" description="Cell envelope-related transcriptional attenuator" evidence="7">
    <location>
        <begin position="94"/>
        <end position="243"/>
    </location>
</feature>
<dbReference type="Proteomes" id="UP000199017">
    <property type="component" value="Unassembled WGS sequence"/>
</dbReference>
<name>A0A1G8E1L7_9BACI</name>
<evidence type="ECO:0000256" key="3">
    <source>
        <dbReference type="ARBA" id="ARBA00022968"/>
    </source>
</evidence>
<organism evidence="8 9">
    <name type="scientific">Alteribacillus bidgolensis</name>
    <dbReference type="NCBI Taxonomy" id="930129"/>
    <lineage>
        <taxon>Bacteria</taxon>
        <taxon>Bacillati</taxon>
        <taxon>Bacillota</taxon>
        <taxon>Bacilli</taxon>
        <taxon>Bacillales</taxon>
        <taxon>Bacillaceae</taxon>
        <taxon>Alteribacillus</taxon>
    </lineage>
</organism>
<keyword evidence="6" id="KW-0472">Membrane</keyword>
<evidence type="ECO:0000259" key="7">
    <source>
        <dbReference type="Pfam" id="PF03816"/>
    </source>
</evidence>
<dbReference type="EMBL" id="FNDU01000002">
    <property type="protein sequence ID" value="SDH63731.1"/>
    <property type="molecule type" value="Genomic_DNA"/>
</dbReference>
<evidence type="ECO:0000256" key="2">
    <source>
        <dbReference type="ARBA" id="ARBA00022692"/>
    </source>
</evidence>
<keyword evidence="2 6" id="KW-0812">Transmembrane</keyword>
<keyword evidence="9" id="KW-1185">Reference proteome</keyword>
<accession>A0A1G8E1L7</accession>
<feature type="compositionally biased region" description="Polar residues" evidence="5">
    <location>
        <begin position="327"/>
        <end position="348"/>
    </location>
</feature>
<dbReference type="InterPro" id="IPR050922">
    <property type="entry name" value="LytR/CpsA/Psr_CW_biosynth"/>
</dbReference>
<evidence type="ECO:0000313" key="9">
    <source>
        <dbReference type="Proteomes" id="UP000199017"/>
    </source>
</evidence>
<evidence type="ECO:0000256" key="5">
    <source>
        <dbReference type="SAM" id="MobiDB-lite"/>
    </source>
</evidence>
<dbReference type="Pfam" id="PF03816">
    <property type="entry name" value="LytR_cpsA_psr"/>
    <property type="match status" value="1"/>
</dbReference>
<dbReference type="PANTHER" id="PTHR33392:SF3">
    <property type="entry name" value="POLYISOPRENYL-TEICHOIC ACID--PEPTIDOGLYCAN TEICHOIC ACID TRANSFERASE TAGT"/>
    <property type="match status" value="1"/>
</dbReference>
<comment type="similarity">
    <text evidence="1">Belongs to the LytR/CpsA/Psr (LCP) family.</text>
</comment>
<protein>
    <submittedName>
        <fullName evidence="8">Transcriptional attenuator, LytR family</fullName>
    </submittedName>
</protein>
<dbReference type="RefSeq" id="WP_091580865.1">
    <property type="nucleotide sequence ID" value="NZ_FNDU01000002.1"/>
</dbReference>
<dbReference type="STRING" id="930129.SAMN05216352_10236"/>
<evidence type="ECO:0000256" key="4">
    <source>
        <dbReference type="ARBA" id="ARBA00022989"/>
    </source>
</evidence>
<evidence type="ECO:0000313" key="8">
    <source>
        <dbReference type="EMBL" id="SDH63731.1"/>
    </source>
</evidence>
<dbReference type="Gene3D" id="3.40.630.190">
    <property type="entry name" value="LCP protein"/>
    <property type="match status" value="1"/>
</dbReference>
<proteinExistence type="inferred from homology"/>